<evidence type="ECO:0000313" key="4">
    <source>
        <dbReference type="EMBL" id="MED6196390.1"/>
    </source>
</evidence>
<evidence type="ECO:0000256" key="2">
    <source>
        <dbReference type="SAM" id="MobiDB-lite"/>
    </source>
</evidence>
<reference evidence="4 5" key="1">
    <citation type="journal article" date="2023" name="Plants (Basel)">
        <title>Bridging the Gap: Combining Genomics and Transcriptomics Approaches to Understand Stylosanthes scabra, an Orphan Legume from the Brazilian Caatinga.</title>
        <authorList>
            <person name="Ferreira-Neto J.R.C."/>
            <person name="da Silva M.D."/>
            <person name="Binneck E."/>
            <person name="de Melo N.F."/>
            <person name="da Silva R.H."/>
            <person name="de Melo A.L.T.M."/>
            <person name="Pandolfi V."/>
            <person name="Bustamante F.O."/>
            <person name="Brasileiro-Vidal A.C."/>
            <person name="Benko-Iseppon A.M."/>
        </authorList>
    </citation>
    <scope>NUCLEOTIDE SEQUENCE [LARGE SCALE GENOMIC DNA]</scope>
    <source>
        <tissue evidence="4">Leaves</tissue>
    </source>
</reference>
<organism evidence="4 5">
    <name type="scientific">Stylosanthes scabra</name>
    <dbReference type="NCBI Taxonomy" id="79078"/>
    <lineage>
        <taxon>Eukaryota</taxon>
        <taxon>Viridiplantae</taxon>
        <taxon>Streptophyta</taxon>
        <taxon>Embryophyta</taxon>
        <taxon>Tracheophyta</taxon>
        <taxon>Spermatophyta</taxon>
        <taxon>Magnoliopsida</taxon>
        <taxon>eudicotyledons</taxon>
        <taxon>Gunneridae</taxon>
        <taxon>Pentapetalae</taxon>
        <taxon>rosids</taxon>
        <taxon>fabids</taxon>
        <taxon>Fabales</taxon>
        <taxon>Fabaceae</taxon>
        <taxon>Papilionoideae</taxon>
        <taxon>50 kb inversion clade</taxon>
        <taxon>dalbergioids sensu lato</taxon>
        <taxon>Dalbergieae</taxon>
        <taxon>Pterocarpus clade</taxon>
        <taxon>Stylosanthes</taxon>
    </lineage>
</organism>
<accession>A0ABU6XGV8</accession>
<evidence type="ECO:0000313" key="5">
    <source>
        <dbReference type="Proteomes" id="UP001341840"/>
    </source>
</evidence>
<sequence>MKLERIQDCYCLKCGRLGHARKDCSYPLAVSLKDPEEHRYKRGLGVRRARNLNVKEDEEIDENTEANCQAEDMQQAIGVQSEAQDSRTQRSVEVQVNQGEDDRQQRNESEENLNYEQEVQRFRARMARIRRRFALNVTQENERSFSVEQEIMEIENQMNQSNEVARNQMTEQGSNNQERGGAEAIQAIYRSGIQGEHEHGYQQAIAVQGKDKEIVIQEGQNTRPRKKKCNTPSFCYSRF</sequence>
<evidence type="ECO:0000256" key="1">
    <source>
        <dbReference type="PROSITE-ProRule" id="PRU00047"/>
    </source>
</evidence>
<keyword evidence="1" id="KW-0479">Metal-binding</keyword>
<feature type="region of interest" description="Disordered" evidence="2">
    <location>
        <begin position="78"/>
        <end position="113"/>
    </location>
</feature>
<proteinExistence type="predicted"/>
<dbReference type="InterPro" id="IPR001878">
    <property type="entry name" value="Znf_CCHC"/>
</dbReference>
<dbReference type="PROSITE" id="PS50158">
    <property type="entry name" value="ZF_CCHC"/>
    <property type="match status" value="1"/>
</dbReference>
<feature type="compositionally biased region" description="Basic and acidic residues" evidence="2">
    <location>
        <begin position="100"/>
        <end position="109"/>
    </location>
</feature>
<feature type="domain" description="CCHC-type" evidence="3">
    <location>
        <begin position="11"/>
        <end position="24"/>
    </location>
</feature>
<keyword evidence="1" id="KW-0863">Zinc-finger</keyword>
<gene>
    <name evidence="4" type="ORF">PIB30_046995</name>
</gene>
<keyword evidence="1" id="KW-0862">Zinc</keyword>
<keyword evidence="5" id="KW-1185">Reference proteome</keyword>
<protein>
    <recommendedName>
        <fullName evidence="3">CCHC-type domain-containing protein</fullName>
    </recommendedName>
</protein>
<comment type="caution">
    <text evidence="4">The sequence shown here is derived from an EMBL/GenBank/DDBJ whole genome shotgun (WGS) entry which is preliminary data.</text>
</comment>
<dbReference type="Proteomes" id="UP001341840">
    <property type="component" value="Unassembled WGS sequence"/>
</dbReference>
<dbReference type="EMBL" id="JASCZI010211746">
    <property type="protein sequence ID" value="MED6196390.1"/>
    <property type="molecule type" value="Genomic_DNA"/>
</dbReference>
<name>A0ABU6XGV8_9FABA</name>
<evidence type="ECO:0000259" key="3">
    <source>
        <dbReference type="PROSITE" id="PS50158"/>
    </source>
</evidence>